<sequence length="207" mass="23598">MAENLVSWQTAFWSLVPIALNTMLQPSGRVCGLDPELHTYLTSSPLVCAFDSIVILVRFLASWEYSRSFRFAIHDTLEERFPSPAQPTSGLRTLESATFICWLGFIVGTLPQFIKQHALTGVPWTQAWAWMYLINFSLVEILFFLDNIMGPPSPPARPFYPDPLYPDLIGYRLPTFNRVCSFLALATHFYLVEWTCKSLVALHSEPF</sequence>
<name>A0A6A6YQP2_9PEZI</name>
<gene>
    <name evidence="1 3" type="ORF">BDZ99DRAFT_462356</name>
</gene>
<dbReference type="AlphaFoldDB" id="A0A6A6YQP2"/>
<reference evidence="1 3" key="1">
    <citation type="journal article" date="2020" name="Stud. Mycol.">
        <title>101 Dothideomycetes genomes: a test case for predicting lifestyles and emergence of pathogens.</title>
        <authorList>
            <person name="Haridas S."/>
            <person name="Albert R."/>
            <person name="Binder M."/>
            <person name="Bloem J."/>
            <person name="Labutti K."/>
            <person name="Salamov A."/>
            <person name="Andreopoulos B."/>
            <person name="Baker S."/>
            <person name="Barry K."/>
            <person name="Bills G."/>
            <person name="Bluhm B."/>
            <person name="Cannon C."/>
            <person name="Castanera R."/>
            <person name="Culley D."/>
            <person name="Daum C."/>
            <person name="Ezra D."/>
            <person name="Gonzalez J."/>
            <person name="Henrissat B."/>
            <person name="Kuo A."/>
            <person name="Liang C."/>
            <person name="Lipzen A."/>
            <person name="Lutzoni F."/>
            <person name="Magnuson J."/>
            <person name="Mondo S."/>
            <person name="Nolan M."/>
            <person name="Ohm R."/>
            <person name="Pangilinan J."/>
            <person name="Park H.-J."/>
            <person name="Ramirez L."/>
            <person name="Alfaro M."/>
            <person name="Sun H."/>
            <person name="Tritt A."/>
            <person name="Yoshinaga Y."/>
            <person name="Zwiers L.-H."/>
            <person name="Turgeon B."/>
            <person name="Goodwin S."/>
            <person name="Spatafora J."/>
            <person name="Crous P."/>
            <person name="Grigoriev I."/>
        </authorList>
    </citation>
    <scope>NUCLEOTIDE SEQUENCE</scope>
    <source>
        <strain evidence="1 3">CBS 304.34</strain>
    </source>
</reference>
<reference evidence="3" key="2">
    <citation type="submission" date="2020-04" db="EMBL/GenBank/DDBJ databases">
        <authorList>
            <consortium name="NCBI Genome Project"/>
        </authorList>
    </citation>
    <scope>NUCLEOTIDE SEQUENCE</scope>
    <source>
        <strain evidence="3">CBS 304.34</strain>
    </source>
</reference>
<dbReference type="EMBL" id="MU003699">
    <property type="protein sequence ID" value="KAF2811081.1"/>
    <property type="molecule type" value="Genomic_DNA"/>
</dbReference>
<dbReference type="OrthoDB" id="5327992at2759"/>
<evidence type="ECO:0000313" key="1">
    <source>
        <dbReference type="EMBL" id="KAF2811081.1"/>
    </source>
</evidence>
<dbReference type="Proteomes" id="UP000504636">
    <property type="component" value="Unplaced"/>
</dbReference>
<organism evidence="1">
    <name type="scientific">Mytilinidion resinicola</name>
    <dbReference type="NCBI Taxonomy" id="574789"/>
    <lineage>
        <taxon>Eukaryota</taxon>
        <taxon>Fungi</taxon>
        <taxon>Dikarya</taxon>
        <taxon>Ascomycota</taxon>
        <taxon>Pezizomycotina</taxon>
        <taxon>Dothideomycetes</taxon>
        <taxon>Pleosporomycetidae</taxon>
        <taxon>Mytilinidiales</taxon>
        <taxon>Mytilinidiaceae</taxon>
        <taxon>Mytilinidion</taxon>
    </lineage>
</organism>
<accession>A0A6A6YQP2</accession>
<evidence type="ECO:0000313" key="2">
    <source>
        <dbReference type="Proteomes" id="UP000504636"/>
    </source>
</evidence>
<proteinExistence type="predicted"/>
<reference evidence="3" key="3">
    <citation type="submission" date="2025-04" db="UniProtKB">
        <authorList>
            <consortium name="RefSeq"/>
        </authorList>
    </citation>
    <scope>IDENTIFICATION</scope>
    <source>
        <strain evidence="3">CBS 304.34</strain>
    </source>
</reference>
<protein>
    <submittedName>
        <fullName evidence="1 3">Uncharacterized protein</fullName>
    </submittedName>
</protein>
<keyword evidence="2" id="KW-1185">Reference proteome</keyword>
<dbReference type="GeneID" id="54460719"/>
<evidence type="ECO:0000313" key="3">
    <source>
        <dbReference type="RefSeq" id="XP_033578045.1"/>
    </source>
</evidence>
<dbReference type="RefSeq" id="XP_033578045.1">
    <property type="nucleotide sequence ID" value="XM_033719826.1"/>
</dbReference>